<gene>
    <name evidence="1" type="ORF">ERUC_LOCUS30825</name>
</gene>
<accession>A0ABC8L348</accession>
<name>A0ABC8L348_ERUVS</name>
<proteinExistence type="predicted"/>
<evidence type="ECO:0000313" key="2">
    <source>
        <dbReference type="Proteomes" id="UP001642260"/>
    </source>
</evidence>
<dbReference type="EMBL" id="CAKOAT010406265">
    <property type="protein sequence ID" value="CAH8367611.1"/>
    <property type="molecule type" value="Genomic_DNA"/>
</dbReference>
<evidence type="ECO:0000313" key="1">
    <source>
        <dbReference type="EMBL" id="CAH8367611.1"/>
    </source>
</evidence>
<dbReference type="AlphaFoldDB" id="A0ABC8L348"/>
<keyword evidence="2" id="KW-1185">Reference proteome</keyword>
<organism evidence="1 2">
    <name type="scientific">Eruca vesicaria subsp. sativa</name>
    <name type="common">Garden rocket</name>
    <name type="synonym">Eruca sativa</name>
    <dbReference type="NCBI Taxonomy" id="29727"/>
    <lineage>
        <taxon>Eukaryota</taxon>
        <taxon>Viridiplantae</taxon>
        <taxon>Streptophyta</taxon>
        <taxon>Embryophyta</taxon>
        <taxon>Tracheophyta</taxon>
        <taxon>Spermatophyta</taxon>
        <taxon>Magnoliopsida</taxon>
        <taxon>eudicotyledons</taxon>
        <taxon>Gunneridae</taxon>
        <taxon>Pentapetalae</taxon>
        <taxon>rosids</taxon>
        <taxon>malvids</taxon>
        <taxon>Brassicales</taxon>
        <taxon>Brassicaceae</taxon>
        <taxon>Brassiceae</taxon>
        <taxon>Eruca</taxon>
    </lineage>
</organism>
<protein>
    <submittedName>
        <fullName evidence="1">Uncharacterized protein</fullName>
    </submittedName>
</protein>
<dbReference type="Proteomes" id="UP001642260">
    <property type="component" value="Unassembled WGS sequence"/>
</dbReference>
<comment type="caution">
    <text evidence="1">The sequence shown here is derived from an EMBL/GenBank/DDBJ whole genome shotgun (WGS) entry which is preliminary data.</text>
</comment>
<reference evidence="1 2" key="1">
    <citation type="submission" date="2022-03" db="EMBL/GenBank/DDBJ databases">
        <authorList>
            <person name="Macdonald S."/>
            <person name="Ahmed S."/>
            <person name="Newling K."/>
        </authorList>
    </citation>
    <scope>NUCLEOTIDE SEQUENCE [LARGE SCALE GENOMIC DNA]</scope>
</reference>
<sequence>MKVAFLIQEFMRAFKEEMEITEKLEKIKKAIEGSVDVWTLWGAVNLDTVYVKVSKLIPKLGFVSEDAERLVDSFSGG</sequence>